<dbReference type="InterPro" id="IPR036942">
    <property type="entry name" value="Beta-barrel_TonB_sf"/>
</dbReference>
<keyword evidence="9" id="KW-0998">Cell outer membrane</keyword>
<gene>
    <name evidence="12" type="ORF">CLV51_106146</name>
</gene>
<evidence type="ECO:0000256" key="6">
    <source>
        <dbReference type="ARBA" id="ARBA00023077"/>
    </source>
</evidence>
<dbReference type="Pfam" id="PF00593">
    <property type="entry name" value="TonB_dep_Rec_b-barrel"/>
    <property type="match status" value="1"/>
</dbReference>
<evidence type="ECO:0000259" key="11">
    <source>
        <dbReference type="Pfam" id="PF00593"/>
    </source>
</evidence>
<keyword evidence="12" id="KW-0378">Hydrolase</keyword>
<dbReference type="Gene3D" id="2.60.40.1120">
    <property type="entry name" value="Carboxypeptidase-like, regulatory domain"/>
    <property type="match status" value="1"/>
</dbReference>
<dbReference type="RefSeq" id="WP_106530564.1">
    <property type="nucleotide sequence ID" value="NZ_PYAW01000006.1"/>
</dbReference>
<keyword evidence="7" id="KW-0472">Membrane</keyword>
<evidence type="ECO:0000256" key="7">
    <source>
        <dbReference type="ARBA" id="ARBA00023136"/>
    </source>
</evidence>
<dbReference type="PANTHER" id="PTHR30069">
    <property type="entry name" value="TONB-DEPENDENT OUTER MEMBRANE RECEPTOR"/>
    <property type="match status" value="1"/>
</dbReference>
<dbReference type="EMBL" id="PYAW01000006">
    <property type="protein sequence ID" value="PSL44280.1"/>
    <property type="molecule type" value="Genomic_DNA"/>
</dbReference>
<keyword evidence="8" id="KW-0675">Receptor</keyword>
<evidence type="ECO:0000256" key="8">
    <source>
        <dbReference type="ARBA" id="ARBA00023170"/>
    </source>
</evidence>
<comment type="caution">
    <text evidence="12">The sequence shown here is derived from an EMBL/GenBank/DDBJ whole genome shotgun (WGS) entry which is preliminary data.</text>
</comment>
<dbReference type="GO" id="GO:0009279">
    <property type="term" value="C:cell outer membrane"/>
    <property type="evidence" value="ECO:0007669"/>
    <property type="project" value="UniProtKB-SubCell"/>
</dbReference>
<dbReference type="GO" id="GO:0015344">
    <property type="term" value="F:siderophore uptake transmembrane transporter activity"/>
    <property type="evidence" value="ECO:0007669"/>
    <property type="project" value="TreeGrafter"/>
</dbReference>
<keyword evidence="2" id="KW-0813">Transport</keyword>
<evidence type="ECO:0000313" key="12">
    <source>
        <dbReference type="EMBL" id="PSL44280.1"/>
    </source>
</evidence>
<name>A0A2P8HDH3_CHINA</name>
<keyword evidence="3" id="KW-1134">Transmembrane beta strand</keyword>
<keyword evidence="4" id="KW-0812">Transmembrane</keyword>
<comment type="subcellular location">
    <subcellularLocation>
        <location evidence="1">Cell outer membrane</location>
        <topology evidence="1">Multi-pass membrane protein</topology>
    </subcellularLocation>
</comment>
<dbReference type="InterPro" id="IPR000531">
    <property type="entry name" value="Beta-barrel_TonB"/>
</dbReference>
<keyword evidence="13" id="KW-1185">Reference proteome</keyword>
<keyword evidence="12" id="KW-0121">Carboxypeptidase</keyword>
<accession>A0A2P8HDH3</accession>
<reference evidence="12 13" key="1">
    <citation type="submission" date="2018-03" db="EMBL/GenBank/DDBJ databases">
        <title>Genomic Encyclopedia of Archaeal and Bacterial Type Strains, Phase II (KMG-II): from individual species to whole genera.</title>
        <authorList>
            <person name="Goeker M."/>
        </authorList>
    </citation>
    <scope>NUCLEOTIDE SEQUENCE [LARGE SCALE GENOMIC DNA]</scope>
    <source>
        <strain evidence="12 13">DSM 24859</strain>
    </source>
</reference>
<evidence type="ECO:0000256" key="3">
    <source>
        <dbReference type="ARBA" id="ARBA00022452"/>
    </source>
</evidence>
<dbReference type="GO" id="GO:0044718">
    <property type="term" value="P:siderophore transmembrane transport"/>
    <property type="evidence" value="ECO:0007669"/>
    <property type="project" value="TreeGrafter"/>
</dbReference>
<organism evidence="12 13">
    <name type="scientific">Chitinophaga niastensis</name>
    <dbReference type="NCBI Taxonomy" id="536980"/>
    <lineage>
        <taxon>Bacteria</taxon>
        <taxon>Pseudomonadati</taxon>
        <taxon>Bacteroidota</taxon>
        <taxon>Chitinophagia</taxon>
        <taxon>Chitinophagales</taxon>
        <taxon>Chitinophagaceae</taxon>
        <taxon>Chitinophaga</taxon>
    </lineage>
</organism>
<keyword evidence="12" id="KW-0645">Protease</keyword>
<evidence type="ECO:0000313" key="13">
    <source>
        <dbReference type="Proteomes" id="UP000240971"/>
    </source>
</evidence>
<sequence>MRRVTMIAVLIMLVATQVKAQDTSILSRPFHPSLKKGSIREFLEDLAKQGGIDVEYSSTFLEIKKVITLNGKEATVADLLRQLLVNQEVKAVEINNKLIIVRANGTSPQPVYALYGFIKEDGSKEPLINATIRESATGKGTITNTYGYFSLPLTAGNHTLLVSYIGYTTKTVDVKLSGNTRTDIPLSLNGIVQEIIVTAGNSLKKGTGANIRTDEYEANNNLIGENDPVRSRDLQPGVINIQESTDGVLVRGGNPDQNLFLLDGNEVFNPTHLLGALSIVNKTSFKSMMFYKSDFPSRFGGLISSVTDVYTKDGNMSQWKGEANLGFLAGSATIEGPLIKNKTAVMVSFRHNWMSPRLKLDQESFSTRFYDFHFKITHLLNNNNKLMLNIYNGNDRISVKEDYNNNLQKWGNKLASLGWNHVLGPRSFVNTSFNLSHYNNLAGFQYTIYDDSTSFPVANRVYSTYSSIAHYNLKTQFEVYANNNIKFNFGAKAAYTKIKPFSIDISKEFQEDIGDFKAITPLPFMDYTLYYENEININHRLLIRPGIHFTTYKFRDYHFSSFQPRFFAAYKINATQQFYVAYNKLTQYLHLLNNPFLGMNNMVWVPSTRLLKPEESTSASVGYTYKDKTNTTVSAEVYWKKMYNITNYVDGGNIFSNDSTWEENILTGKGWSYGLELLTEKKLRKWLFTLSYTLSWNWRQFDDLNNGRKFPYKYDRRHVVNLAVAYKPNKNWDISAAGSISSGDVFTMPEKIYPDFDNSQHIIDPEDPVQTYRFIYYNSALNQFRTLPYYRMDIAANYYLTTKKRWQHKFTAGIYNLLGSASKYNYDLQASIDGKFNVVLSKNKLFGVSPFLSYTINF</sequence>
<feature type="signal peptide" evidence="10">
    <location>
        <begin position="1"/>
        <end position="20"/>
    </location>
</feature>
<keyword evidence="5 10" id="KW-0732">Signal</keyword>
<feature type="domain" description="TonB-dependent receptor-like beta-barrel" evidence="11">
    <location>
        <begin position="384"/>
        <end position="817"/>
    </location>
</feature>
<keyword evidence="6" id="KW-0798">TonB box</keyword>
<protein>
    <submittedName>
        <fullName evidence="12">Carboxypeptidase-like protein</fullName>
    </submittedName>
</protein>
<dbReference type="SUPFAM" id="SSF49464">
    <property type="entry name" value="Carboxypeptidase regulatory domain-like"/>
    <property type="match status" value="1"/>
</dbReference>
<evidence type="ECO:0000256" key="10">
    <source>
        <dbReference type="SAM" id="SignalP"/>
    </source>
</evidence>
<dbReference type="InterPro" id="IPR008969">
    <property type="entry name" value="CarboxyPept-like_regulatory"/>
</dbReference>
<evidence type="ECO:0000256" key="2">
    <source>
        <dbReference type="ARBA" id="ARBA00022448"/>
    </source>
</evidence>
<feature type="chain" id="PRO_5015120028" evidence="10">
    <location>
        <begin position="21"/>
        <end position="858"/>
    </location>
</feature>
<dbReference type="Pfam" id="PF13715">
    <property type="entry name" value="CarbopepD_reg_2"/>
    <property type="match status" value="1"/>
</dbReference>
<dbReference type="SUPFAM" id="SSF56935">
    <property type="entry name" value="Porins"/>
    <property type="match status" value="1"/>
</dbReference>
<evidence type="ECO:0000256" key="4">
    <source>
        <dbReference type="ARBA" id="ARBA00022692"/>
    </source>
</evidence>
<proteinExistence type="predicted"/>
<dbReference type="OrthoDB" id="9803050at2"/>
<dbReference type="GO" id="GO:0004180">
    <property type="term" value="F:carboxypeptidase activity"/>
    <property type="evidence" value="ECO:0007669"/>
    <property type="project" value="UniProtKB-KW"/>
</dbReference>
<dbReference type="AlphaFoldDB" id="A0A2P8HDH3"/>
<evidence type="ECO:0000256" key="9">
    <source>
        <dbReference type="ARBA" id="ARBA00023237"/>
    </source>
</evidence>
<dbReference type="Gene3D" id="2.40.170.20">
    <property type="entry name" value="TonB-dependent receptor, beta-barrel domain"/>
    <property type="match status" value="1"/>
</dbReference>
<evidence type="ECO:0000256" key="5">
    <source>
        <dbReference type="ARBA" id="ARBA00022729"/>
    </source>
</evidence>
<evidence type="ECO:0000256" key="1">
    <source>
        <dbReference type="ARBA" id="ARBA00004571"/>
    </source>
</evidence>
<dbReference type="Proteomes" id="UP000240971">
    <property type="component" value="Unassembled WGS sequence"/>
</dbReference>
<dbReference type="InterPro" id="IPR039426">
    <property type="entry name" value="TonB-dep_rcpt-like"/>
</dbReference>
<dbReference type="PANTHER" id="PTHR30069:SF29">
    <property type="entry name" value="HEMOGLOBIN AND HEMOGLOBIN-HAPTOGLOBIN-BINDING PROTEIN 1-RELATED"/>
    <property type="match status" value="1"/>
</dbReference>